<dbReference type="Proteomes" id="UP000199126">
    <property type="component" value="Unassembled WGS sequence"/>
</dbReference>
<evidence type="ECO:0000313" key="6">
    <source>
        <dbReference type="Proteomes" id="UP000199126"/>
    </source>
</evidence>
<evidence type="ECO:0000256" key="2">
    <source>
        <dbReference type="ARBA" id="ARBA00022448"/>
    </source>
</evidence>
<evidence type="ECO:0000256" key="4">
    <source>
        <dbReference type="ARBA" id="ARBA00022764"/>
    </source>
</evidence>
<dbReference type="PANTHER" id="PTHR30222:SF17">
    <property type="entry name" value="SPERMIDINE_PUTRESCINE-BINDING PERIPLASMIC PROTEIN"/>
    <property type="match status" value="1"/>
</dbReference>
<dbReference type="PANTHER" id="PTHR30222">
    <property type="entry name" value="SPERMIDINE/PUTRESCINE-BINDING PERIPLASMIC PROTEIN"/>
    <property type="match status" value="1"/>
</dbReference>
<dbReference type="GO" id="GO:0015846">
    <property type="term" value="P:polyamine transport"/>
    <property type="evidence" value="ECO:0007669"/>
    <property type="project" value="InterPro"/>
</dbReference>
<dbReference type="InterPro" id="IPR006059">
    <property type="entry name" value="SBP"/>
</dbReference>
<dbReference type="RefSeq" id="WP_211609215.1">
    <property type="nucleotide sequence ID" value="NZ_FODV01000014.1"/>
</dbReference>
<dbReference type="OrthoDB" id="30917at2157"/>
<gene>
    <name evidence="5" type="ORF">SAMN04487948_11490</name>
</gene>
<dbReference type="PRINTS" id="PR00909">
    <property type="entry name" value="SPERMDNBNDNG"/>
</dbReference>
<keyword evidence="4" id="KW-0574">Periplasm</keyword>
<dbReference type="SUPFAM" id="SSF53850">
    <property type="entry name" value="Periplasmic binding protein-like II"/>
    <property type="match status" value="1"/>
</dbReference>
<organism evidence="5 6">
    <name type="scientific">Halogranum amylolyticum</name>
    <dbReference type="NCBI Taxonomy" id="660520"/>
    <lineage>
        <taxon>Archaea</taxon>
        <taxon>Methanobacteriati</taxon>
        <taxon>Methanobacteriota</taxon>
        <taxon>Stenosarchaea group</taxon>
        <taxon>Halobacteria</taxon>
        <taxon>Halobacteriales</taxon>
        <taxon>Haloferacaceae</taxon>
    </lineage>
</organism>
<protein>
    <submittedName>
        <fullName evidence="5">Spermidine/putrescine-binding protein</fullName>
    </submittedName>
</protein>
<keyword evidence="6" id="KW-1185">Reference proteome</keyword>
<keyword evidence="2" id="KW-0813">Transport</keyword>
<dbReference type="Gene3D" id="3.40.190.10">
    <property type="entry name" value="Periplasmic binding protein-like II"/>
    <property type="match status" value="2"/>
</dbReference>
<accession>A0A1H8V6Z0</accession>
<dbReference type="GO" id="GO:0042597">
    <property type="term" value="C:periplasmic space"/>
    <property type="evidence" value="ECO:0007669"/>
    <property type="project" value="UniProtKB-SubCell"/>
</dbReference>
<evidence type="ECO:0000256" key="1">
    <source>
        <dbReference type="ARBA" id="ARBA00004418"/>
    </source>
</evidence>
<name>A0A1H8V6Z0_9EURY</name>
<dbReference type="AlphaFoldDB" id="A0A1H8V6Z0"/>
<evidence type="ECO:0000313" key="5">
    <source>
        <dbReference type="EMBL" id="SEP11057.1"/>
    </source>
</evidence>
<comment type="subcellular location">
    <subcellularLocation>
        <location evidence="1">Periplasm</location>
    </subcellularLocation>
</comment>
<dbReference type="InterPro" id="IPR001188">
    <property type="entry name" value="Sperm_putr-bd"/>
</dbReference>
<dbReference type="EMBL" id="FODV01000014">
    <property type="protein sequence ID" value="SEP11057.1"/>
    <property type="molecule type" value="Genomic_DNA"/>
</dbReference>
<sequence length="313" mass="35614">MDEALLKPFTEETGVKVNLQTYGNPSSMLSKIKAGQANVDAMLMTDPPLYQGIKDEIWAPLRTKNIPNIDRITTLKPSKVPYDPGDRIHHVPNTYGAYGLVYNTNKVSSEPKSWGDLYTSELQGKLTMSQFTSSVVGTAALDLGYDINKFAKDDSKVKKVWEQVKKQNKYMYQWWDSATTAQQMYTNNSSVAGNFWVGRTRVLNNENNVPVKYTLPENGAVGYASVWAINANIDDPKRYTCERLLNYILADDPSRRLAKIISYAQANKITNPPESYKSIPDRQQPEKVKVWDQSIFQKHQQDWSQKFQQIVRG</sequence>
<reference evidence="6" key="1">
    <citation type="submission" date="2016-10" db="EMBL/GenBank/DDBJ databases">
        <authorList>
            <person name="Varghese N."/>
            <person name="Submissions S."/>
        </authorList>
    </citation>
    <scope>NUCLEOTIDE SEQUENCE [LARGE SCALE GENOMIC DNA]</scope>
    <source>
        <strain evidence="6">CGMCC 1.10121</strain>
    </source>
</reference>
<keyword evidence="3" id="KW-0732">Signal</keyword>
<dbReference type="GO" id="GO:0019808">
    <property type="term" value="F:polyamine binding"/>
    <property type="evidence" value="ECO:0007669"/>
    <property type="project" value="InterPro"/>
</dbReference>
<dbReference type="Pfam" id="PF13416">
    <property type="entry name" value="SBP_bac_8"/>
    <property type="match status" value="1"/>
</dbReference>
<evidence type="ECO:0000256" key="3">
    <source>
        <dbReference type="ARBA" id="ARBA00022729"/>
    </source>
</evidence>
<proteinExistence type="predicted"/>